<reference evidence="2" key="1">
    <citation type="submission" date="2019-11" db="EMBL/GenBank/DDBJ databases">
        <title>Leishmania tarentolae CDS.</title>
        <authorList>
            <person name="Goto Y."/>
            <person name="Yamagishi J."/>
        </authorList>
    </citation>
    <scope>NUCLEOTIDE SEQUENCE [LARGE SCALE GENOMIC DNA]</scope>
    <source>
        <strain evidence="2">Parrot Tar II</strain>
    </source>
</reference>
<dbReference type="Proteomes" id="UP000419144">
    <property type="component" value="Unassembled WGS sequence"/>
</dbReference>
<dbReference type="AlphaFoldDB" id="A0A640KBG0"/>
<accession>A0A640KBG0</accession>
<sequence length="90" mass="10298">MSCRSGTFRRGGLGKATWRRRCTKTKRQRRIPHELARFEHHLVAGRAKGKRERVLYCKRCVRQSGRRAGAWSGNTHSVYRDAVGGGSRLC</sequence>
<evidence type="ECO:0000313" key="2">
    <source>
        <dbReference type="EMBL" id="GET86752.1"/>
    </source>
</evidence>
<evidence type="ECO:0000256" key="1">
    <source>
        <dbReference type="SAM" id="MobiDB-lite"/>
    </source>
</evidence>
<keyword evidence="3" id="KW-1185">Reference proteome</keyword>
<proteinExistence type="predicted"/>
<gene>
    <name evidence="2" type="ORF">LtaPh_1201800</name>
</gene>
<dbReference type="VEuPathDB" id="TriTrypDB:LtaPh_1201800"/>
<name>A0A640KBG0_LEITA</name>
<dbReference type="EMBL" id="BLBS01000014">
    <property type="protein sequence ID" value="GET86752.1"/>
    <property type="molecule type" value="Genomic_DNA"/>
</dbReference>
<comment type="caution">
    <text evidence="2">The sequence shown here is derived from an EMBL/GenBank/DDBJ whole genome shotgun (WGS) entry which is preliminary data.</text>
</comment>
<organism evidence="2 3">
    <name type="scientific">Leishmania tarentolae</name>
    <name type="common">Sauroleishmania tarentolae</name>
    <dbReference type="NCBI Taxonomy" id="5689"/>
    <lineage>
        <taxon>Eukaryota</taxon>
        <taxon>Discoba</taxon>
        <taxon>Euglenozoa</taxon>
        <taxon>Kinetoplastea</taxon>
        <taxon>Metakinetoplastina</taxon>
        <taxon>Trypanosomatida</taxon>
        <taxon>Trypanosomatidae</taxon>
        <taxon>Leishmaniinae</taxon>
        <taxon>Leishmania</taxon>
        <taxon>lizard Leishmania</taxon>
    </lineage>
</organism>
<protein>
    <submittedName>
        <fullName evidence="2">Unspecified product</fullName>
    </submittedName>
</protein>
<evidence type="ECO:0000313" key="3">
    <source>
        <dbReference type="Proteomes" id="UP000419144"/>
    </source>
</evidence>
<feature type="region of interest" description="Disordered" evidence="1">
    <location>
        <begin position="1"/>
        <end position="25"/>
    </location>
</feature>